<proteinExistence type="predicted"/>
<dbReference type="OrthoDB" id="2940585at2"/>
<evidence type="ECO:0000313" key="2">
    <source>
        <dbReference type="Proteomes" id="UP000030832"/>
    </source>
</evidence>
<dbReference type="EMBL" id="JRJU01000041">
    <property type="protein sequence ID" value="KHF38380.1"/>
    <property type="molecule type" value="Genomic_DNA"/>
</dbReference>
<dbReference type="AlphaFoldDB" id="A0A0B0IAV6"/>
<protein>
    <submittedName>
        <fullName evidence="1">Uncharacterized protein</fullName>
    </submittedName>
</protein>
<organism evidence="1 2">
    <name type="scientific">Halalkalibacter okhensis</name>
    <dbReference type="NCBI Taxonomy" id="333138"/>
    <lineage>
        <taxon>Bacteria</taxon>
        <taxon>Bacillati</taxon>
        <taxon>Bacillota</taxon>
        <taxon>Bacilli</taxon>
        <taxon>Bacillales</taxon>
        <taxon>Bacillaceae</taxon>
        <taxon>Halalkalibacter</taxon>
    </lineage>
</organism>
<gene>
    <name evidence="1" type="ORF">LQ50_21530</name>
</gene>
<dbReference type="eggNOG" id="ENOG5030DI9">
    <property type="taxonomic scope" value="Bacteria"/>
</dbReference>
<dbReference type="Proteomes" id="UP000030832">
    <property type="component" value="Unassembled WGS sequence"/>
</dbReference>
<comment type="caution">
    <text evidence="1">The sequence shown here is derived from an EMBL/GenBank/DDBJ whole genome shotgun (WGS) entry which is preliminary data.</text>
</comment>
<accession>A0A0B0IAV6</accession>
<reference evidence="1 2" key="1">
    <citation type="submission" date="2014-09" db="EMBL/GenBank/DDBJ databases">
        <title>Genome sequencing and annotation of Bacillus Okhensis strain Kh10-101T.</title>
        <authorList>
            <person name="Prakash J.S."/>
        </authorList>
    </citation>
    <scope>NUCLEOTIDE SEQUENCE [LARGE SCALE GENOMIC DNA]</scope>
    <source>
        <strain evidence="2">Kh10-101T</strain>
    </source>
</reference>
<sequence length="60" mass="7305">MSYHPERMKMLLTYDRFLMSAYKEILQFTKDEERALHYVFTSYIKTDPIFTNAYELLTEA</sequence>
<dbReference type="STRING" id="333138.LQ50_21530"/>
<evidence type="ECO:0000313" key="1">
    <source>
        <dbReference type="EMBL" id="KHF38380.1"/>
    </source>
</evidence>
<name>A0A0B0IAV6_9BACI</name>
<keyword evidence="2" id="KW-1185">Reference proteome</keyword>
<dbReference type="RefSeq" id="WP_034632798.1">
    <property type="nucleotide sequence ID" value="NZ_JRJU01000041.1"/>
</dbReference>